<dbReference type="PANTHER" id="PTHR11062">
    <property type="entry name" value="EXOSTOSIN HEPARAN SULFATE GLYCOSYLTRANSFERASE -RELATED"/>
    <property type="match status" value="1"/>
</dbReference>
<dbReference type="Proteomes" id="UP001491310">
    <property type="component" value="Unassembled WGS sequence"/>
</dbReference>
<evidence type="ECO:0000259" key="5">
    <source>
        <dbReference type="Pfam" id="PF03016"/>
    </source>
</evidence>
<dbReference type="InterPro" id="IPR004263">
    <property type="entry name" value="Exostosin"/>
</dbReference>
<keyword evidence="3" id="KW-0333">Golgi apparatus</keyword>
<evidence type="ECO:0000256" key="2">
    <source>
        <dbReference type="ARBA" id="ARBA00010271"/>
    </source>
</evidence>
<feature type="domain" description="Exostosin GT47" evidence="5">
    <location>
        <begin position="33"/>
        <end position="378"/>
    </location>
</feature>
<protein>
    <recommendedName>
        <fullName evidence="5">Exostosin GT47 domain-containing protein</fullName>
    </recommendedName>
</protein>
<comment type="similarity">
    <text evidence="2">Belongs to the glycosyltransferase 47 family.</text>
</comment>
<evidence type="ECO:0000313" key="6">
    <source>
        <dbReference type="EMBL" id="KAK9908538.1"/>
    </source>
</evidence>
<keyword evidence="4" id="KW-0732">Signal</keyword>
<evidence type="ECO:0000313" key="7">
    <source>
        <dbReference type="Proteomes" id="UP001491310"/>
    </source>
</evidence>
<dbReference type="InterPro" id="IPR040911">
    <property type="entry name" value="Exostosin_GT47"/>
</dbReference>
<feature type="signal peptide" evidence="4">
    <location>
        <begin position="1"/>
        <end position="19"/>
    </location>
</feature>
<organism evidence="6 7">
    <name type="scientific">Coccomyxa subellipsoidea</name>
    <dbReference type="NCBI Taxonomy" id="248742"/>
    <lineage>
        <taxon>Eukaryota</taxon>
        <taxon>Viridiplantae</taxon>
        <taxon>Chlorophyta</taxon>
        <taxon>core chlorophytes</taxon>
        <taxon>Trebouxiophyceae</taxon>
        <taxon>Trebouxiophyceae incertae sedis</taxon>
        <taxon>Coccomyxaceae</taxon>
        <taxon>Coccomyxa</taxon>
    </lineage>
</organism>
<feature type="chain" id="PRO_5045162724" description="Exostosin GT47 domain-containing protein" evidence="4">
    <location>
        <begin position="20"/>
        <end position="483"/>
    </location>
</feature>
<reference evidence="6 7" key="1">
    <citation type="journal article" date="2024" name="Nat. Commun.">
        <title>Phylogenomics reveals the evolutionary origins of lichenization in chlorophyte algae.</title>
        <authorList>
            <person name="Puginier C."/>
            <person name="Libourel C."/>
            <person name="Otte J."/>
            <person name="Skaloud P."/>
            <person name="Haon M."/>
            <person name="Grisel S."/>
            <person name="Petersen M."/>
            <person name="Berrin J.G."/>
            <person name="Delaux P.M."/>
            <person name="Dal Grande F."/>
            <person name="Keller J."/>
        </authorList>
    </citation>
    <scope>NUCLEOTIDE SEQUENCE [LARGE SCALE GENOMIC DNA]</scope>
    <source>
        <strain evidence="6 7">SAG 216-7</strain>
    </source>
</reference>
<dbReference type="Pfam" id="PF03016">
    <property type="entry name" value="Exostosin_GT47"/>
    <property type="match status" value="1"/>
</dbReference>
<proteinExistence type="inferred from homology"/>
<comment type="caution">
    <text evidence="6">The sequence shown here is derived from an EMBL/GenBank/DDBJ whole genome shotgun (WGS) entry which is preliminary data.</text>
</comment>
<evidence type="ECO:0000256" key="3">
    <source>
        <dbReference type="ARBA" id="ARBA00023034"/>
    </source>
</evidence>
<comment type="subcellular location">
    <subcellularLocation>
        <location evidence="1">Golgi apparatus membrane</location>
        <topology evidence="1">Single-pass type II membrane protein</topology>
    </subcellularLocation>
</comment>
<dbReference type="EMBL" id="JALJOT010000008">
    <property type="protein sequence ID" value="KAK9908538.1"/>
    <property type="molecule type" value="Genomic_DNA"/>
</dbReference>
<keyword evidence="7" id="KW-1185">Reference proteome</keyword>
<accession>A0ABR2YND4</accession>
<gene>
    <name evidence="6" type="ORF">WJX75_009359</name>
</gene>
<evidence type="ECO:0000256" key="4">
    <source>
        <dbReference type="SAM" id="SignalP"/>
    </source>
</evidence>
<name>A0ABR2YND4_9CHLO</name>
<evidence type="ECO:0000256" key="1">
    <source>
        <dbReference type="ARBA" id="ARBA00004323"/>
    </source>
</evidence>
<sequence>MPDMKALWVICAALVTSLAVPIWSRALNDVDACTGKSIYILDLAMFAADHGMPTCDVMKDMKIDPKNGIPYELDHIGFRKEDTLPYALAQHSGPWHLKEAIQASNHVSTDMDKADIIYVYDHCYYMLWLAQVHTRGRKLPNEDSPAGNWLIAGYHAMLNTSRWQRSKGADFVFYDPHPGFTDGTVEKDYYMLICDTFQHTMHIVVERGQRNICQAYWEISKKLLIVPYVPGSTDNARPLADFEQPILPLEQRQTLLFFRATCLPFMYMYPNNTRISTGKVMRHDVSLALGKTGPNVDVMCTDKRFGGRFLTFVQVMERMRSALFCLVLPGDSASARRTSEIFMAGCIPVFLGPPYGSMPLADGGIDYRASSLFFNVTDYRGWLDDDMVWQIPLNERPTHVCNPWVWIPDAPIEDVAVQIKSLDELMDHLRTIPKEVLDKKLEAVVAEREKFSFQPYITAPPSAVNIILSKICTSGQAWTAPVV</sequence>
<dbReference type="PANTHER" id="PTHR11062:SF281">
    <property type="entry name" value="EXOSTOSIN-LIKE 2"/>
    <property type="match status" value="1"/>
</dbReference>